<dbReference type="Gene3D" id="3.30.930.10">
    <property type="entry name" value="Bira Bifunctional Protein, Domain 2"/>
    <property type="match status" value="1"/>
</dbReference>
<dbReference type="GO" id="GO:0009249">
    <property type="term" value="P:protein lipoylation"/>
    <property type="evidence" value="ECO:0007669"/>
    <property type="project" value="InterPro"/>
</dbReference>
<feature type="domain" description="BPL/LPL catalytic" evidence="3">
    <location>
        <begin position="46"/>
        <end position="131"/>
    </location>
</feature>
<reference evidence="4 5" key="1">
    <citation type="submission" date="2020-08" db="EMBL/GenBank/DDBJ databases">
        <authorList>
            <person name="Koutsovoulos G."/>
            <person name="Danchin GJ E."/>
        </authorList>
    </citation>
    <scope>NUCLEOTIDE SEQUENCE [LARGE SCALE GENOMIC DNA]</scope>
</reference>
<dbReference type="GO" id="GO:0017118">
    <property type="term" value="F:lipoyltransferase activity"/>
    <property type="evidence" value="ECO:0007669"/>
    <property type="project" value="TreeGrafter"/>
</dbReference>
<dbReference type="EMBL" id="CAJEWN010001564">
    <property type="protein sequence ID" value="CAD2198460.1"/>
    <property type="molecule type" value="Genomic_DNA"/>
</dbReference>
<dbReference type="AlphaFoldDB" id="A0A6V7XGI7"/>
<comment type="pathway">
    <text evidence="1">Protein modification; protein lipoylation via exogenous pathway; protein N(6)-(lipoyl)lysine from lipoate: step 2/2.</text>
</comment>
<dbReference type="OrthoDB" id="1068471at2759"/>
<dbReference type="Pfam" id="PF21948">
    <property type="entry name" value="LplA-B_cat"/>
    <property type="match status" value="1"/>
</dbReference>
<dbReference type="GO" id="GO:0005737">
    <property type="term" value="C:cytoplasm"/>
    <property type="evidence" value="ECO:0007669"/>
    <property type="project" value="TreeGrafter"/>
</dbReference>
<evidence type="ECO:0000256" key="2">
    <source>
        <dbReference type="ARBA" id="ARBA00008242"/>
    </source>
</evidence>
<dbReference type="InterPro" id="IPR004562">
    <property type="entry name" value="LipoylTrfase_LipoateP_Ligase"/>
</dbReference>
<sequence>MGGREAEFFCVSDHAGQTGEEFWGEFSQKYEHSQKHQCAATVTGLGFSGNVFFFQKNSTSVVIGRYQNQFIEANVKFCEENNIKLVRRYRCGGAVYYDEGNFNFSILTSQDRHNRKENLQKLAKQLNMDFN</sequence>
<dbReference type="Proteomes" id="UP000580250">
    <property type="component" value="Unassembled WGS sequence"/>
</dbReference>
<protein>
    <recommendedName>
        <fullName evidence="3">BPL/LPL catalytic domain-containing protein</fullName>
    </recommendedName>
</protein>
<name>A0A6V7XGI7_MELEN</name>
<dbReference type="SUPFAM" id="SSF55681">
    <property type="entry name" value="Class II aaRS and biotin synthetases"/>
    <property type="match status" value="1"/>
</dbReference>
<dbReference type="UniPathway" id="UPA00537">
    <property type="reaction ID" value="UER00595"/>
</dbReference>
<proteinExistence type="inferred from homology"/>
<evidence type="ECO:0000313" key="5">
    <source>
        <dbReference type="Proteomes" id="UP000580250"/>
    </source>
</evidence>
<dbReference type="PROSITE" id="PS51733">
    <property type="entry name" value="BPL_LPL_CATALYTIC"/>
    <property type="match status" value="1"/>
</dbReference>
<evidence type="ECO:0000313" key="4">
    <source>
        <dbReference type="EMBL" id="CAD2198460.1"/>
    </source>
</evidence>
<dbReference type="PANTHER" id="PTHR12561">
    <property type="entry name" value="LIPOATE-PROTEIN LIGASE"/>
    <property type="match status" value="1"/>
</dbReference>
<organism evidence="4 5">
    <name type="scientific">Meloidogyne enterolobii</name>
    <name type="common">Root-knot nematode worm</name>
    <name type="synonym">Meloidogyne mayaguensis</name>
    <dbReference type="NCBI Taxonomy" id="390850"/>
    <lineage>
        <taxon>Eukaryota</taxon>
        <taxon>Metazoa</taxon>
        <taxon>Ecdysozoa</taxon>
        <taxon>Nematoda</taxon>
        <taxon>Chromadorea</taxon>
        <taxon>Rhabditida</taxon>
        <taxon>Tylenchina</taxon>
        <taxon>Tylenchomorpha</taxon>
        <taxon>Tylenchoidea</taxon>
        <taxon>Meloidogynidae</taxon>
        <taxon>Meloidogyninae</taxon>
        <taxon>Meloidogyne</taxon>
    </lineage>
</organism>
<comment type="similarity">
    <text evidence="2">Belongs to the LplA family.</text>
</comment>
<dbReference type="InterPro" id="IPR045864">
    <property type="entry name" value="aa-tRNA-synth_II/BPL/LPL"/>
</dbReference>
<dbReference type="InterPro" id="IPR004143">
    <property type="entry name" value="BPL_LPL_catalytic"/>
</dbReference>
<accession>A0A6V7XGI7</accession>
<dbReference type="PANTHER" id="PTHR12561:SF3">
    <property type="entry name" value="LIPOYLTRANSFERASE 1, MITOCHONDRIAL"/>
    <property type="match status" value="1"/>
</dbReference>
<evidence type="ECO:0000259" key="3">
    <source>
        <dbReference type="PROSITE" id="PS51733"/>
    </source>
</evidence>
<comment type="caution">
    <text evidence="4">The sequence shown here is derived from an EMBL/GenBank/DDBJ whole genome shotgun (WGS) entry which is preliminary data.</text>
</comment>
<evidence type="ECO:0000256" key="1">
    <source>
        <dbReference type="ARBA" id="ARBA00005085"/>
    </source>
</evidence>
<gene>
    <name evidence="4" type="ORF">MENT_LOCUS51776</name>
</gene>